<dbReference type="Proteomes" id="UP000594892">
    <property type="component" value="Chromosome 2"/>
</dbReference>
<organism evidence="3 5">
    <name type="scientific">Burkholderia glumae</name>
    <name type="common">Pseudomonas glumae</name>
    <dbReference type="NCBI Taxonomy" id="337"/>
    <lineage>
        <taxon>Bacteria</taxon>
        <taxon>Pseudomonadati</taxon>
        <taxon>Pseudomonadota</taxon>
        <taxon>Betaproteobacteria</taxon>
        <taxon>Burkholderiales</taxon>
        <taxon>Burkholderiaceae</taxon>
        <taxon>Burkholderia</taxon>
    </lineage>
</organism>
<evidence type="ECO:0000313" key="4">
    <source>
        <dbReference type="EMBL" id="USS45172.1"/>
    </source>
</evidence>
<dbReference type="EMBL" id="CP099587">
    <property type="protein sequence ID" value="USS45172.1"/>
    <property type="molecule type" value="Genomic_DNA"/>
</dbReference>
<evidence type="ECO:0000313" key="6">
    <source>
        <dbReference type="Proteomes" id="UP001056386"/>
    </source>
</evidence>
<keyword evidence="6" id="KW-1185">Reference proteome</keyword>
<feature type="chain" id="PRO_5042961519" evidence="2">
    <location>
        <begin position="20"/>
        <end position="91"/>
    </location>
</feature>
<dbReference type="EMBL" id="CP065601">
    <property type="protein sequence ID" value="QPQ94631.1"/>
    <property type="molecule type" value="Genomic_DNA"/>
</dbReference>
<accession>A0AAQ0BVY8</accession>
<feature type="compositionally biased region" description="Basic and acidic residues" evidence="1">
    <location>
        <begin position="38"/>
        <end position="58"/>
    </location>
</feature>
<feature type="region of interest" description="Disordered" evidence="1">
    <location>
        <begin position="38"/>
        <end position="91"/>
    </location>
</feature>
<dbReference type="GeneID" id="45698667"/>
<name>A0AAQ0BVY8_BURGL</name>
<dbReference type="AlphaFoldDB" id="A0AAQ0BVY8"/>
<evidence type="ECO:0000256" key="1">
    <source>
        <dbReference type="SAM" id="MobiDB-lite"/>
    </source>
</evidence>
<reference evidence="3 5" key="1">
    <citation type="submission" date="2020-12" db="EMBL/GenBank/DDBJ databases">
        <title>FDA dAtabase for Regulatory Grade micrObial Sequences (FDA-ARGOS): Supporting development and validation of Infectious Disease Dx tests.</title>
        <authorList>
            <person name="Minogue T."/>
            <person name="Wolcott M."/>
            <person name="Wasieloski L."/>
            <person name="Aguilar W."/>
            <person name="Moore D."/>
            <person name="Jaissle J."/>
            <person name="Tallon L."/>
            <person name="Sadzewicz L."/>
            <person name="Zhao X."/>
            <person name="Boylan J."/>
            <person name="Ott S."/>
            <person name="Bowen H."/>
            <person name="Vavikolanu K."/>
            <person name="Mehta A."/>
            <person name="Aluvathingal J."/>
            <person name="Nadendla S."/>
            <person name="Yan Y."/>
            <person name="Sichtig H."/>
        </authorList>
    </citation>
    <scope>NUCLEOTIDE SEQUENCE [LARGE SCALE GENOMIC DNA]</scope>
    <source>
        <strain evidence="3 5">FDAARGOS_949</strain>
    </source>
</reference>
<gene>
    <name evidence="3" type="ORF">I6H06_28010</name>
    <name evidence="4" type="ORF">NFI99_26655</name>
</gene>
<dbReference type="Proteomes" id="UP001056386">
    <property type="component" value="Chromosome 1"/>
</dbReference>
<keyword evidence="2" id="KW-0732">Signal</keyword>
<dbReference type="InterPro" id="IPR022236">
    <property type="entry name" value="DUF3761"/>
</dbReference>
<evidence type="ECO:0000256" key="2">
    <source>
        <dbReference type="SAM" id="SignalP"/>
    </source>
</evidence>
<proteinExistence type="predicted"/>
<sequence length="91" mass="9869">MRLAAAFAACLLCAAAADAYQPVQPVQPDEAQLREHGHYRNRDGDEVHAPAHTKDGRVPEGASARCRDGSYSFSRHRSGTCSHHGGVAEWQ</sequence>
<protein>
    <submittedName>
        <fullName evidence="3">DUF3761 domain-containing protein</fullName>
    </submittedName>
</protein>
<evidence type="ECO:0000313" key="5">
    <source>
        <dbReference type="Proteomes" id="UP000594892"/>
    </source>
</evidence>
<feature type="signal peptide" evidence="2">
    <location>
        <begin position="1"/>
        <end position="19"/>
    </location>
</feature>
<dbReference type="Pfam" id="PF12587">
    <property type="entry name" value="DUF3761"/>
    <property type="match status" value="1"/>
</dbReference>
<dbReference type="RefSeq" id="WP_015876474.1">
    <property type="nucleotide sequence ID" value="NZ_CP023203.1"/>
</dbReference>
<evidence type="ECO:0000313" key="3">
    <source>
        <dbReference type="EMBL" id="QPQ94631.1"/>
    </source>
</evidence>
<reference evidence="4" key="2">
    <citation type="submission" date="2022-06" db="EMBL/GenBank/DDBJ databases">
        <title>Draft genome sequence of Burkholderia glumae strain GR20004 isolated from rice panicle showing bacterial panicle blight.</title>
        <authorList>
            <person name="Choi S.Y."/>
            <person name="Lee Y.H."/>
        </authorList>
    </citation>
    <scope>NUCLEOTIDE SEQUENCE</scope>
    <source>
        <strain evidence="4">GR20004</strain>
    </source>
</reference>